<keyword evidence="2" id="KW-1185">Reference proteome</keyword>
<evidence type="ECO:0000313" key="1">
    <source>
        <dbReference type="EMBL" id="KAJ7735220.1"/>
    </source>
</evidence>
<dbReference type="AlphaFoldDB" id="A0AAD7I512"/>
<gene>
    <name evidence="1" type="ORF">B0H16DRAFT_134224</name>
</gene>
<comment type="caution">
    <text evidence="1">The sequence shown here is derived from an EMBL/GenBank/DDBJ whole genome shotgun (WGS) entry which is preliminary data.</text>
</comment>
<protein>
    <submittedName>
        <fullName evidence="1">Uncharacterized protein</fullName>
    </submittedName>
</protein>
<organism evidence="1 2">
    <name type="scientific">Mycena metata</name>
    <dbReference type="NCBI Taxonomy" id="1033252"/>
    <lineage>
        <taxon>Eukaryota</taxon>
        <taxon>Fungi</taxon>
        <taxon>Dikarya</taxon>
        <taxon>Basidiomycota</taxon>
        <taxon>Agaricomycotina</taxon>
        <taxon>Agaricomycetes</taxon>
        <taxon>Agaricomycetidae</taxon>
        <taxon>Agaricales</taxon>
        <taxon>Marasmiineae</taxon>
        <taxon>Mycenaceae</taxon>
        <taxon>Mycena</taxon>
    </lineage>
</organism>
<name>A0AAD7I512_9AGAR</name>
<dbReference type="Proteomes" id="UP001215598">
    <property type="component" value="Unassembled WGS sequence"/>
</dbReference>
<reference evidence="1" key="1">
    <citation type="submission" date="2023-03" db="EMBL/GenBank/DDBJ databases">
        <title>Massive genome expansion in bonnet fungi (Mycena s.s.) driven by repeated elements and novel gene families across ecological guilds.</title>
        <authorList>
            <consortium name="Lawrence Berkeley National Laboratory"/>
            <person name="Harder C.B."/>
            <person name="Miyauchi S."/>
            <person name="Viragh M."/>
            <person name="Kuo A."/>
            <person name="Thoen E."/>
            <person name="Andreopoulos B."/>
            <person name="Lu D."/>
            <person name="Skrede I."/>
            <person name="Drula E."/>
            <person name="Henrissat B."/>
            <person name="Morin E."/>
            <person name="Kohler A."/>
            <person name="Barry K."/>
            <person name="LaButti K."/>
            <person name="Morin E."/>
            <person name="Salamov A."/>
            <person name="Lipzen A."/>
            <person name="Mereny Z."/>
            <person name="Hegedus B."/>
            <person name="Baldrian P."/>
            <person name="Stursova M."/>
            <person name="Weitz H."/>
            <person name="Taylor A."/>
            <person name="Grigoriev I.V."/>
            <person name="Nagy L.G."/>
            <person name="Martin F."/>
            <person name="Kauserud H."/>
        </authorList>
    </citation>
    <scope>NUCLEOTIDE SEQUENCE</scope>
    <source>
        <strain evidence="1">CBHHK182m</strain>
    </source>
</reference>
<evidence type="ECO:0000313" key="2">
    <source>
        <dbReference type="Proteomes" id="UP001215598"/>
    </source>
</evidence>
<dbReference type="EMBL" id="JARKIB010000128">
    <property type="protein sequence ID" value="KAJ7735220.1"/>
    <property type="molecule type" value="Genomic_DNA"/>
</dbReference>
<accession>A0AAD7I512</accession>
<sequence length="180" mass="19672">MSSPHPLSPGGRATRTPGFGASCPACTFRWVRLAPLPPWVHNGAHWEGHVYARGACGHPPPCCVRVVGGQRAKDAQGSVAESCALRTLRSRSPGDSFFLVVYAVTHYVLALLRTRSRRAACKACARNSARFVRWGRAPLATVLPCCVRRRPPLLTASEIWSTQYPKRRTTHTAPTACDRS</sequence>
<proteinExistence type="predicted"/>